<feature type="domain" description="VOC" evidence="1">
    <location>
        <begin position="1"/>
        <end position="122"/>
    </location>
</feature>
<dbReference type="InterPro" id="IPR037523">
    <property type="entry name" value="VOC_core"/>
</dbReference>
<evidence type="ECO:0000313" key="2">
    <source>
        <dbReference type="EMBL" id="QNE36436.1"/>
    </source>
</evidence>
<dbReference type="KEGG" id="lse:F1C12_15835"/>
<dbReference type="InterPro" id="IPR004360">
    <property type="entry name" value="Glyas_Fos-R_dOase_dom"/>
</dbReference>
<dbReference type="PANTHER" id="PTHR34109">
    <property type="entry name" value="BNAUNNG04460D PROTEIN-RELATED"/>
    <property type="match status" value="1"/>
</dbReference>
<evidence type="ECO:0000259" key="1">
    <source>
        <dbReference type="PROSITE" id="PS51819"/>
    </source>
</evidence>
<dbReference type="PANTHER" id="PTHR34109:SF1">
    <property type="entry name" value="VOC DOMAIN-CONTAINING PROTEIN"/>
    <property type="match status" value="1"/>
</dbReference>
<dbReference type="EMBL" id="CP043641">
    <property type="protein sequence ID" value="QNE36436.1"/>
    <property type="molecule type" value="Genomic_DNA"/>
</dbReference>
<dbReference type="Proteomes" id="UP000515511">
    <property type="component" value="Chromosome"/>
</dbReference>
<protein>
    <submittedName>
        <fullName evidence="2">Bleomycin resistance protein</fullName>
    </submittedName>
</protein>
<accession>A0A7G6YD71</accession>
<evidence type="ECO:0000313" key="3">
    <source>
        <dbReference type="Proteomes" id="UP000515511"/>
    </source>
</evidence>
<dbReference type="Gene3D" id="3.30.720.120">
    <property type="match status" value="1"/>
</dbReference>
<dbReference type="SUPFAM" id="SSF54593">
    <property type="entry name" value="Glyoxalase/Bleomycin resistance protein/Dihydroxybiphenyl dioxygenase"/>
    <property type="match status" value="1"/>
</dbReference>
<reference evidence="3" key="1">
    <citation type="submission" date="2019-09" db="EMBL/GenBank/DDBJ databases">
        <title>Antimicrobial potential of Antarctic Bacteria.</title>
        <authorList>
            <person name="Benaud N."/>
            <person name="Edwards R.J."/>
            <person name="Ferrari B.C."/>
        </authorList>
    </citation>
    <scope>NUCLEOTIDE SEQUENCE [LARGE SCALE GENOMIC DNA]</scope>
    <source>
        <strain evidence="3">INR9</strain>
    </source>
</reference>
<dbReference type="Pfam" id="PF00903">
    <property type="entry name" value="Glyoxalase"/>
    <property type="match status" value="1"/>
</dbReference>
<dbReference type="InterPro" id="IPR029068">
    <property type="entry name" value="Glyas_Bleomycin-R_OHBP_Dase"/>
</dbReference>
<organism evidence="2 3">
    <name type="scientific">Leifsonia shinshuensis</name>
    <dbReference type="NCBI Taxonomy" id="150026"/>
    <lineage>
        <taxon>Bacteria</taxon>
        <taxon>Bacillati</taxon>
        <taxon>Actinomycetota</taxon>
        <taxon>Actinomycetes</taxon>
        <taxon>Micrococcales</taxon>
        <taxon>Microbacteriaceae</taxon>
        <taxon>Leifsonia</taxon>
    </lineage>
</organism>
<dbReference type="PROSITE" id="PS51819">
    <property type="entry name" value="VOC"/>
    <property type="match status" value="1"/>
</dbReference>
<dbReference type="Gene3D" id="3.30.720.110">
    <property type="match status" value="1"/>
</dbReference>
<gene>
    <name evidence="2" type="ORF">F1C12_15835</name>
</gene>
<proteinExistence type="predicted"/>
<sequence>MELSAYLAYRDASSALDWFAAVGFDVVARFDAADGRVEHAEVRAGDAAIMVSTSDQAYESRALLGTTTGGGLYLRVDDVDAVFARAVDAGGRAVIAPEDTDWGGRRARVLDPEGNEWSFGTYRPGGTTAARDD</sequence>
<dbReference type="AlphaFoldDB" id="A0A7G6YD71"/>
<name>A0A7G6YD71_9MICO</name>